<sequence length="116" mass="13035">MAPTFCPNCSNALTIARLAPTLEFPLGQNAFECRTCPYQFILDKPYYEKTVMAEKKIDDVMGATDLGSQSKTEIACPNPTCDSREAAFYQLQIRSADEPPTSFYTCTKCLKAWRED</sequence>
<comment type="similarity">
    <text evidence="4">Belongs to the archaeal rpoM/eukaryotic RPA12/RPB9/RPC11 RNA polymerase family.</text>
</comment>
<reference evidence="8 9" key="2">
    <citation type="submission" date="2015-05" db="EMBL/GenBank/DDBJ databases">
        <authorList>
            <person name="Morales-Cruz A."/>
            <person name="Amrine K.C."/>
            <person name="Cantu D."/>
        </authorList>
    </citation>
    <scope>NUCLEOTIDE SEQUENCE [LARGE SCALE GENOMIC DNA]</scope>
    <source>
        <strain evidence="8">UCRPC4</strain>
    </source>
</reference>
<keyword evidence="2 6" id="KW-0863">Zinc-finger</keyword>
<comment type="function">
    <text evidence="4">DNA-dependent RNA polymerase catalyzes the transcription of DNA into RNA using the four ribonucleoside triphosphates as substrates.</text>
</comment>
<dbReference type="PANTHER" id="PTHR11239:SF12">
    <property type="entry name" value="DNA-DIRECTED RNA POLYMERASE III SUBUNIT RPC10"/>
    <property type="match status" value="1"/>
</dbReference>
<dbReference type="GO" id="GO:0003676">
    <property type="term" value="F:nucleic acid binding"/>
    <property type="evidence" value="ECO:0007669"/>
    <property type="project" value="InterPro"/>
</dbReference>
<dbReference type="Pfam" id="PF01096">
    <property type="entry name" value="Zn_ribbon_TFIIS"/>
    <property type="match status" value="1"/>
</dbReference>
<comment type="caution">
    <text evidence="8">The sequence shown here is derived from an EMBL/GenBank/DDBJ whole genome shotgun (WGS) entry which is preliminary data.</text>
</comment>
<name>A0A0G2EPW3_PHACM</name>
<evidence type="ECO:0000256" key="4">
    <source>
        <dbReference type="PIRNR" id="PIRNR005586"/>
    </source>
</evidence>
<keyword evidence="1 5" id="KW-0479">Metal-binding</keyword>
<protein>
    <recommendedName>
        <fullName evidence="4">DNA-directed RNA polymerase subunit</fullName>
    </recommendedName>
</protein>
<accession>A0A0G2EPW3</accession>
<feature type="binding site" evidence="5">
    <location>
        <position position="106"/>
    </location>
    <ligand>
        <name>Zn(2+)</name>
        <dbReference type="ChEBI" id="CHEBI:29105"/>
        <label>2</label>
    </ligand>
</feature>
<evidence type="ECO:0000256" key="1">
    <source>
        <dbReference type="ARBA" id="ARBA00022723"/>
    </source>
</evidence>
<feature type="binding site" evidence="5">
    <location>
        <position position="33"/>
    </location>
    <ligand>
        <name>Zn(2+)</name>
        <dbReference type="ChEBI" id="CHEBI:29105"/>
        <label>1</label>
    </ligand>
</feature>
<dbReference type="Proteomes" id="UP000053317">
    <property type="component" value="Unassembled WGS sequence"/>
</dbReference>
<dbReference type="SUPFAM" id="SSF57783">
    <property type="entry name" value="Zinc beta-ribbon"/>
    <property type="match status" value="1"/>
</dbReference>
<dbReference type="EMBL" id="LCWF01000062">
    <property type="protein sequence ID" value="KKY24171.1"/>
    <property type="molecule type" value="Genomic_DNA"/>
</dbReference>
<feature type="binding site" evidence="5">
    <location>
        <position position="36"/>
    </location>
    <ligand>
        <name>Zn(2+)</name>
        <dbReference type="ChEBI" id="CHEBI:29105"/>
        <label>1</label>
    </ligand>
</feature>
<feature type="binding site" evidence="5">
    <location>
        <position position="76"/>
    </location>
    <ligand>
        <name>Zn(2+)</name>
        <dbReference type="ChEBI" id="CHEBI:29105"/>
        <label>2</label>
    </ligand>
</feature>
<proteinExistence type="inferred from homology"/>
<feature type="binding site" evidence="5">
    <location>
        <position position="6"/>
    </location>
    <ligand>
        <name>Zn(2+)</name>
        <dbReference type="ChEBI" id="CHEBI:29105"/>
        <label>1</label>
    </ligand>
</feature>
<dbReference type="OrthoDB" id="282152at2759"/>
<keyword evidence="4" id="KW-0539">Nucleus</keyword>
<dbReference type="GO" id="GO:0006386">
    <property type="term" value="P:termination of RNA polymerase III transcription"/>
    <property type="evidence" value="ECO:0007669"/>
    <property type="project" value="TreeGrafter"/>
</dbReference>
<evidence type="ECO:0000313" key="9">
    <source>
        <dbReference type="Proteomes" id="UP000053317"/>
    </source>
</evidence>
<keyword evidence="4" id="KW-0804">Transcription</keyword>
<dbReference type="InterPro" id="IPR001222">
    <property type="entry name" value="Znf_TFIIS"/>
</dbReference>
<organism evidence="8 9">
    <name type="scientific">Phaeomoniella chlamydospora</name>
    <name type="common">Phaeoacremonium chlamydosporum</name>
    <dbReference type="NCBI Taxonomy" id="158046"/>
    <lineage>
        <taxon>Eukaryota</taxon>
        <taxon>Fungi</taxon>
        <taxon>Dikarya</taxon>
        <taxon>Ascomycota</taxon>
        <taxon>Pezizomycotina</taxon>
        <taxon>Eurotiomycetes</taxon>
        <taxon>Chaetothyriomycetidae</taxon>
        <taxon>Phaeomoniellales</taxon>
        <taxon>Phaeomoniellaceae</taxon>
        <taxon>Phaeomoniella</taxon>
    </lineage>
</organism>
<dbReference type="GO" id="GO:0005666">
    <property type="term" value="C:RNA polymerase III complex"/>
    <property type="evidence" value="ECO:0007669"/>
    <property type="project" value="TreeGrafter"/>
</dbReference>
<evidence type="ECO:0000259" key="7">
    <source>
        <dbReference type="PROSITE" id="PS51133"/>
    </source>
</evidence>
<feature type="zinc finger region" description="C4-type" evidence="6">
    <location>
        <begin position="6"/>
        <end position="36"/>
    </location>
</feature>
<dbReference type="GO" id="GO:0003899">
    <property type="term" value="F:DNA-directed RNA polymerase activity"/>
    <property type="evidence" value="ECO:0007669"/>
    <property type="project" value="InterPro"/>
</dbReference>
<reference evidence="8 9" key="1">
    <citation type="submission" date="2015-05" db="EMBL/GenBank/DDBJ databases">
        <title>Distinctive expansion of gene families associated with plant cell wall degradation and secondary metabolism in the genomes of grapevine trunk pathogens.</title>
        <authorList>
            <person name="Lawrence D.P."/>
            <person name="Travadon R."/>
            <person name="Rolshausen P.E."/>
            <person name="Baumgartner K."/>
        </authorList>
    </citation>
    <scope>NUCLEOTIDE SEQUENCE [LARGE SCALE GENOMIC DNA]</scope>
    <source>
        <strain evidence="8">UCRPC4</strain>
    </source>
</reference>
<keyword evidence="4" id="KW-0240">DNA-directed RNA polymerase</keyword>
<evidence type="ECO:0000256" key="6">
    <source>
        <dbReference type="PIRSR" id="PIRSR005586-2"/>
    </source>
</evidence>
<keyword evidence="3 5" id="KW-0862">Zinc</keyword>
<dbReference type="PIRSF" id="PIRSF005586">
    <property type="entry name" value="RNApol_RpoM"/>
    <property type="match status" value="1"/>
</dbReference>
<dbReference type="AlphaFoldDB" id="A0A0G2EPW3"/>
<dbReference type="SMART" id="SM00440">
    <property type="entry name" value="ZnF_C2C2"/>
    <property type="match status" value="1"/>
</dbReference>
<feature type="binding site" evidence="5">
    <location>
        <position position="81"/>
    </location>
    <ligand>
        <name>Zn(2+)</name>
        <dbReference type="ChEBI" id="CHEBI:29105"/>
        <label>2</label>
    </ligand>
</feature>
<feature type="binding site" evidence="5">
    <location>
        <position position="9"/>
    </location>
    <ligand>
        <name>Zn(2+)</name>
        <dbReference type="ChEBI" id="CHEBI:29105"/>
        <label>1</label>
    </ligand>
</feature>
<comment type="subcellular location">
    <subcellularLocation>
        <location evidence="4">Nucleus</location>
    </subcellularLocation>
</comment>
<evidence type="ECO:0000256" key="3">
    <source>
        <dbReference type="ARBA" id="ARBA00022833"/>
    </source>
</evidence>
<dbReference type="GO" id="GO:0008270">
    <property type="term" value="F:zinc ion binding"/>
    <property type="evidence" value="ECO:0007669"/>
    <property type="project" value="UniProtKB-KW"/>
</dbReference>
<keyword evidence="9" id="KW-1185">Reference proteome</keyword>
<evidence type="ECO:0000313" key="8">
    <source>
        <dbReference type="EMBL" id="KKY24171.1"/>
    </source>
</evidence>
<dbReference type="PROSITE" id="PS51133">
    <property type="entry name" value="ZF_TFIIS_2"/>
    <property type="match status" value="1"/>
</dbReference>
<feature type="binding site" evidence="5">
    <location>
        <position position="109"/>
    </location>
    <ligand>
        <name>Zn(2+)</name>
        <dbReference type="ChEBI" id="CHEBI:29105"/>
        <label>2</label>
    </ligand>
</feature>
<dbReference type="Gene3D" id="2.20.25.10">
    <property type="match status" value="1"/>
</dbReference>
<dbReference type="InterPro" id="IPR012164">
    <property type="entry name" value="Rpa12/Rpb9/Rpc10/TFS"/>
</dbReference>
<feature type="domain" description="TFIIS-type" evidence="7">
    <location>
        <begin position="72"/>
        <end position="114"/>
    </location>
</feature>
<dbReference type="PANTHER" id="PTHR11239">
    <property type="entry name" value="DNA-DIRECTED RNA POLYMERASE"/>
    <property type="match status" value="1"/>
</dbReference>
<gene>
    <name evidence="8" type="ORF">UCRPC4_g02537</name>
</gene>
<evidence type="ECO:0000256" key="5">
    <source>
        <dbReference type="PIRSR" id="PIRSR005586-1"/>
    </source>
</evidence>
<evidence type="ECO:0000256" key="2">
    <source>
        <dbReference type="ARBA" id="ARBA00022771"/>
    </source>
</evidence>